<evidence type="ECO:0000313" key="2">
    <source>
        <dbReference type="EMBL" id="MBO0905117.1"/>
    </source>
</evidence>
<evidence type="ECO:0000256" key="1">
    <source>
        <dbReference type="SAM" id="MobiDB-lite"/>
    </source>
</evidence>
<evidence type="ECO:0000313" key="3">
    <source>
        <dbReference type="Proteomes" id="UP000664288"/>
    </source>
</evidence>
<feature type="non-terminal residue" evidence="2">
    <location>
        <position position="1"/>
    </location>
</feature>
<dbReference type="Proteomes" id="UP000664288">
    <property type="component" value="Unassembled WGS sequence"/>
</dbReference>
<organism evidence="2 3">
    <name type="scientific">Jiella sonneratiae</name>
    <dbReference type="NCBI Taxonomy" id="2816856"/>
    <lineage>
        <taxon>Bacteria</taxon>
        <taxon>Pseudomonadati</taxon>
        <taxon>Pseudomonadota</taxon>
        <taxon>Alphaproteobacteria</taxon>
        <taxon>Hyphomicrobiales</taxon>
        <taxon>Aurantimonadaceae</taxon>
        <taxon>Jiella</taxon>
    </lineage>
</organism>
<proteinExistence type="predicted"/>
<protein>
    <submittedName>
        <fullName evidence="2">Uncharacterized protein</fullName>
    </submittedName>
</protein>
<comment type="caution">
    <text evidence="2">The sequence shown here is derived from an EMBL/GenBank/DDBJ whole genome shotgun (WGS) entry which is preliminary data.</text>
</comment>
<gene>
    <name evidence="2" type="ORF">J1C47_15840</name>
</gene>
<sequence>SSSGSQSTLRPDDQPVSQSRDDETQRTDADPVTRQGSIFTDDNIKSRRTANQSLKDAGLPKRF</sequence>
<feature type="compositionally biased region" description="Basic and acidic residues" evidence="1">
    <location>
        <begin position="19"/>
        <end position="31"/>
    </location>
</feature>
<dbReference type="EMBL" id="JAFMPY010000017">
    <property type="protein sequence ID" value="MBO0905117.1"/>
    <property type="molecule type" value="Genomic_DNA"/>
</dbReference>
<accession>A0ABS3J622</accession>
<reference evidence="2 3" key="1">
    <citation type="submission" date="2021-03" db="EMBL/GenBank/DDBJ databases">
        <title>Whole genome sequence of Jiella sp. MQZ13P-4.</title>
        <authorList>
            <person name="Tuo L."/>
        </authorList>
    </citation>
    <scope>NUCLEOTIDE SEQUENCE [LARGE SCALE GENOMIC DNA]</scope>
    <source>
        <strain evidence="2 3">MQZ13P-4</strain>
    </source>
</reference>
<keyword evidence="3" id="KW-1185">Reference proteome</keyword>
<name>A0ABS3J622_9HYPH</name>
<feature type="region of interest" description="Disordered" evidence="1">
    <location>
        <begin position="1"/>
        <end position="63"/>
    </location>
</feature>